<sequence>MKPEGKLEKSSRFHKNKTEKDESRIKKPFDKKTYRLKKYSNKYKVEQWEDRRKKAVLRGFYKDLERENKNAPSKPSLISSDNPHEENKEKQPKKKRNAFHSAKLEFQRKLDEKKQRKEEIMRAKAEREEALQKYKQKRMENYKKLSKKTRKGQPVMKDRLEMLLEKIQQTT</sequence>
<feature type="compositionally biased region" description="Polar residues" evidence="1">
    <location>
        <begin position="70"/>
        <end position="81"/>
    </location>
</feature>
<evidence type="ECO:0000313" key="3">
    <source>
        <dbReference type="RefSeq" id="XP_011299699.1"/>
    </source>
</evidence>
<gene>
    <name evidence="3" type="primary">LOC105264491</name>
</gene>
<organism evidence="2 3">
    <name type="scientific">Fopius arisanus</name>
    <dbReference type="NCBI Taxonomy" id="64838"/>
    <lineage>
        <taxon>Eukaryota</taxon>
        <taxon>Metazoa</taxon>
        <taxon>Ecdysozoa</taxon>
        <taxon>Arthropoda</taxon>
        <taxon>Hexapoda</taxon>
        <taxon>Insecta</taxon>
        <taxon>Pterygota</taxon>
        <taxon>Neoptera</taxon>
        <taxon>Endopterygota</taxon>
        <taxon>Hymenoptera</taxon>
        <taxon>Apocrita</taxon>
        <taxon>Ichneumonoidea</taxon>
        <taxon>Braconidae</taxon>
        <taxon>Opiinae</taxon>
        <taxon>Fopius</taxon>
    </lineage>
</organism>
<feature type="region of interest" description="Disordered" evidence="1">
    <location>
        <begin position="63"/>
        <end position="119"/>
    </location>
</feature>
<dbReference type="OrthoDB" id="5377144at2759"/>
<evidence type="ECO:0000313" key="2">
    <source>
        <dbReference type="Proteomes" id="UP000694866"/>
    </source>
</evidence>
<dbReference type="PANTHER" id="PTHR15657:SF1">
    <property type="entry name" value="THYROID TRANSCRIPTION FACTOR 1-ASSOCIATED PROTEIN 26"/>
    <property type="match status" value="1"/>
</dbReference>
<feature type="region of interest" description="Disordered" evidence="1">
    <location>
        <begin position="1"/>
        <end position="30"/>
    </location>
</feature>
<feature type="compositionally biased region" description="Basic and acidic residues" evidence="1">
    <location>
        <begin position="134"/>
        <end position="143"/>
    </location>
</feature>
<evidence type="ECO:0000256" key="1">
    <source>
        <dbReference type="SAM" id="MobiDB-lite"/>
    </source>
</evidence>
<feature type="compositionally biased region" description="Basic and acidic residues" evidence="1">
    <location>
        <begin position="102"/>
        <end position="119"/>
    </location>
</feature>
<keyword evidence="2" id="KW-1185">Reference proteome</keyword>
<protein>
    <submittedName>
        <fullName evidence="3">Thyroid transcription factor 1-associated protein 26 homolog</fullName>
    </submittedName>
</protein>
<dbReference type="GeneID" id="105264491"/>
<dbReference type="Pfam" id="PF08524">
    <property type="entry name" value="rRNA_processing"/>
    <property type="match status" value="1"/>
</dbReference>
<dbReference type="GO" id="GO:0005634">
    <property type="term" value="C:nucleus"/>
    <property type="evidence" value="ECO:0007669"/>
    <property type="project" value="TreeGrafter"/>
</dbReference>
<dbReference type="PANTHER" id="PTHR15657">
    <property type="entry name" value="THYROID TRANSCRIPTION FACTOR 1-ASSOCIATED PROTEIN 26"/>
    <property type="match status" value="1"/>
</dbReference>
<proteinExistence type="predicted"/>
<feature type="region of interest" description="Disordered" evidence="1">
    <location>
        <begin position="134"/>
        <end position="157"/>
    </location>
</feature>
<dbReference type="AlphaFoldDB" id="A0A9R1TX26"/>
<dbReference type="KEGG" id="fas:105264491"/>
<dbReference type="Proteomes" id="UP000694866">
    <property type="component" value="Unplaced"/>
</dbReference>
<dbReference type="RefSeq" id="XP_011299699.1">
    <property type="nucleotide sequence ID" value="XM_011301397.1"/>
</dbReference>
<name>A0A9R1TX26_9HYME</name>
<accession>A0A9R1TX26</accession>
<reference evidence="3" key="1">
    <citation type="submission" date="2025-08" db="UniProtKB">
        <authorList>
            <consortium name="RefSeq"/>
        </authorList>
    </citation>
    <scope>IDENTIFICATION</scope>
    <source>
        <strain evidence="3">USDA-PBARC FA_bdor</strain>
        <tissue evidence="3">Whole organism</tissue>
    </source>
</reference>
<dbReference type="InterPro" id="IPR013730">
    <property type="entry name" value="Fyv7/TAP26"/>
</dbReference>